<dbReference type="PANTHER" id="PTHR43329">
    <property type="entry name" value="EPOXIDE HYDROLASE"/>
    <property type="match status" value="1"/>
</dbReference>
<protein>
    <submittedName>
        <fullName evidence="4">Bifunctional epoxide hydrolase 2</fullName>
    </submittedName>
</protein>
<keyword evidence="5" id="KW-1185">Reference proteome</keyword>
<dbReference type="InterPro" id="IPR000639">
    <property type="entry name" value="Epox_hydrolase-like"/>
</dbReference>
<accession>A0A1R1XKI7</accession>
<organism evidence="4 5">
    <name type="scientific">Smittium culicis</name>
    <dbReference type="NCBI Taxonomy" id="133412"/>
    <lineage>
        <taxon>Eukaryota</taxon>
        <taxon>Fungi</taxon>
        <taxon>Fungi incertae sedis</taxon>
        <taxon>Zoopagomycota</taxon>
        <taxon>Kickxellomycotina</taxon>
        <taxon>Harpellomycetes</taxon>
        <taxon>Harpellales</taxon>
        <taxon>Legeriomycetaceae</taxon>
        <taxon>Smittium</taxon>
    </lineage>
</organism>
<dbReference type="Pfam" id="PF00561">
    <property type="entry name" value="Abhydrolase_1"/>
    <property type="match status" value="1"/>
</dbReference>
<dbReference type="PRINTS" id="PR00412">
    <property type="entry name" value="EPOXHYDRLASE"/>
</dbReference>
<evidence type="ECO:0000256" key="2">
    <source>
        <dbReference type="ARBA" id="ARBA00038334"/>
    </source>
</evidence>
<evidence type="ECO:0000313" key="4">
    <source>
        <dbReference type="EMBL" id="OMJ15157.1"/>
    </source>
</evidence>
<gene>
    <name evidence="4" type="ORF">AYI70_g7453</name>
</gene>
<evidence type="ECO:0000256" key="1">
    <source>
        <dbReference type="ARBA" id="ARBA00022801"/>
    </source>
</evidence>
<dbReference type="InterPro" id="IPR000073">
    <property type="entry name" value="AB_hydrolase_1"/>
</dbReference>
<dbReference type="Gene3D" id="3.40.50.1820">
    <property type="entry name" value="alpha/beta hydrolase"/>
    <property type="match status" value="1"/>
</dbReference>
<dbReference type="AlphaFoldDB" id="A0A1R1XKI7"/>
<dbReference type="OrthoDB" id="408373at2759"/>
<evidence type="ECO:0000313" key="5">
    <source>
        <dbReference type="Proteomes" id="UP000187283"/>
    </source>
</evidence>
<evidence type="ECO:0000259" key="3">
    <source>
        <dbReference type="Pfam" id="PF00561"/>
    </source>
</evidence>
<dbReference type="SUPFAM" id="SSF53474">
    <property type="entry name" value="alpha/beta-Hydrolases"/>
    <property type="match status" value="1"/>
</dbReference>
<feature type="domain" description="AB hydrolase-1" evidence="3">
    <location>
        <begin position="31"/>
        <end position="309"/>
    </location>
</feature>
<dbReference type="Proteomes" id="UP000187283">
    <property type="component" value="Unassembled WGS sequence"/>
</dbReference>
<dbReference type="STRING" id="133412.A0A1R1XKI7"/>
<dbReference type="GO" id="GO:0016787">
    <property type="term" value="F:hydrolase activity"/>
    <property type="evidence" value="ECO:0007669"/>
    <property type="project" value="UniProtKB-KW"/>
</dbReference>
<comment type="caution">
    <text evidence="4">The sequence shown here is derived from an EMBL/GenBank/DDBJ whole genome shotgun (WGS) entry which is preliminary data.</text>
</comment>
<sequence>MDPLVPSSFNHKFVVVNGNRIHYVDEGNSNNVVVCVHGFPDLWYGWRYQIPYLVSLGYRVIVPDVRGYGQTDSPKVENKDIQKASTKSLLGDIIGVLDHEKINRAVWLGHDWGGSLVWRAALWFPSYVIAVGAVCTPYSPTPSDPVRLSDIVVKHKNWLYQAWFRTRKAIDDLNSNTELFLTSVFRPYTDMSRSSVFSTTAPLNERTITSVKGIKRSSLISQAELDYYVSEYKRHGFEGPLNQYKTHEVNWQEEYDAGFVNKVITIPTLMVTVGNDPALPASFTKNMPKYLPNITFRHVEHAGHWVLVEQTNQVNPFFKEFLSKVFHPNKL</sequence>
<reference evidence="4 5" key="1">
    <citation type="submission" date="2017-01" db="EMBL/GenBank/DDBJ databases">
        <authorList>
            <person name="Mah S.A."/>
            <person name="Swanson W.J."/>
            <person name="Moy G.W."/>
            <person name="Vacquier V.D."/>
        </authorList>
    </citation>
    <scope>NUCLEOTIDE SEQUENCE [LARGE SCALE GENOMIC DNA]</scope>
    <source>
        <strain evidence="4 5">GSMNP</strain>
    </source>
</reference>
<proteinExistence type="inferred from homology"/>
<comment type="similarity">
    <text evidence="2">Belongs to the AB hydrolase superfamily. Epoxide hydrolase family.</text>
</comment>
<dbReference type="InterPro" id="IPR029058">
    <property type="entry name" value="AB_hydrolase_fold"/>
</dbReference>
<name>A0A1R1XKI7_9FUNG</name>
<keyword evidence="1 4" id="KW-0378">Hydrolase</keyword>
<dbReference type="EMBL" id="LSSN01002760">
    <property type="protein sequence ID" value="OMJ15157.1"/>
    <property type="molecule type" value="Genomic_DNA"/>
</dbReference>